<keyword evidence="1" id="KW-0408">Iron</keyword>
<dbReference type="Pfam" id="PF04023">
    <property type="entry name" value="FeoA"/>
    <property type="match status" value="1"/>
</dbReference>
<dbReference type="AlphaFoldDB" id="A0A136Q6F9"/>
<dbReference type="EMBL" id="LSZW01000047">
    <property type="protein sequence ID" value="KXK66184.1"/>
    <property type="molecule type" value="Genomic_DNA"/>
</dbReference>
<sequence length="72" mass="7691">MPLTFAPAGKKAFICKIKGKDDVRHFLGSLGFVEGEHVTVVSEMGGNMIVNVKDTRIAISKAMAGRIMIADA</sequence>
<dbReference type="InterPro" id="IPR038157">
    <property type="entry name" value="FeoA_core_dom"/>
</dbReference>
<dbReference type="OrthoDB" id="5984at2"/>
<dbReference type="InterPro" id="IPR008988">
    <property type="entry name" value="Transcriptional_repressor_C"/>
</dbReference>
<evidence type="ECO:0000256" key="1">
    <source>
        <dbReference type="ARBA" id="ARBA00023004"/>
    </source>
</evidence>
<gene>
    <name evidence="3" type="ORF">HMPREF3293_00920</name>
</gene>
<feature type="domain" description="Ferrous iron transporter FeoA-like" evidence="2">
    <location>
        <begin position="1"/>
        <end position="71"/>
    </location>
</feature>
<proteinExistence type="predicted"/>
<dbReference type="GO" id="GO:0046914">
    <property type="term" value="F:transition metal ion binding"/>
    <property type="evidence" value="ECO:0007669"/>
    <property type="project" value="InterPro"/>
</dbReference>
<dbReference type="InterPro" id="IPR053184">
    <property type="entry name" value="FeoA-like"/>
</dbReference>
<comment type="caution">
    <text evidence="3">The sequence shown here is derived from an EMBL/GenBank/DDBJ whole genome shotgun (WGS) entry which is preliminary data.</text>
</comment>
<dbReference type="KEGG" id="cmiu:B1H56_01595"/>
<dbReference type="SUPFAM" id="SSF50037">
    <property type="entry name" value="C-terminal domain of transcriptional repressors"/>
    <property type="match status" value="1"/>
</dbReference>
<dbReference type="Proteomes" id="UP000070366">
    <property type="component" value="Unassembled WGS sequence"/>
</dbReference>
<accession>A0A136Q6F9</accession>
<evidence type="ECO:0000313" key="3">
    <source>
        <dbReference type="EMBL" id="KXK66184.1"/>
    </source>
</evidence>
<dbReference type="SMART" id="SM00899">
    <property type="entry name" value="FeoA"/>
    <property type="match status" value="1"/>
</dbReference>
<dbReference type="PATRIC" id="fig|626937.4.peg.908"/>
<protein>
    <submittedName>
        <fullName evidence="3">FeoA domain protein</fullName>
    </submittedName>
</protein>
<dbReference type="Gene3D" id="2.30.30.90">
    <property type="match status" value="1"/>
</dbReference>
<dbReference type="InterPro" id="IPR007167">
    <property type="entry name" value="Fe-transptr_FeoA-like"/>
</dbReference>
<dbReference type="RefSeq" id="WP_066520350.1">
    <property type="nucleotide sequence ID" value="NZ_CABMOF010000003.1"/>
</dbReference>
<dbReference type="PANTHER" id="PTHR43151">
    <property type="entry name" value="FEOA FAMILY PROTEIN"/>
    <property type="match status" value="1"/>
</dbReference>
<evidence type="ECO:0000259" key="2">
    <source>
        <dbReference type="SMART" id="SM00899"/>
    </source>
</evidence>
<keyword evidence="4" id="KW-1185">Reference proteome</keyword>
<evidence type="ECO:0000313" key="4">
    <source>
        <dbReference type="Proteomes" id="UP000070366"/>
    </source>
</evidence>
<reference evidence="3 4" key="1">
    <citation type="submission" date="2016-02" db="EMBL/GenBank/DDBJ databases">
        <authorList>
            <person name="Wen L."/>
            <person name="He K."/>
            <person name="Yang H."/>
        </authorList>
    </citation>
    <scope>NUCLEOTIDE SEQUENCE [LARGE SCALE GENOMIC DNA]</scope>
    <source>
        <strain evidence="3 4">DSM 22607</strain>
    </source>
</reference>
<dbReference type="PANTHER" id="PTHR43151:SF1">
    <property type="entry name" value="SSR2333 PROTEIN"/>
    <property type="match status" value="1"/>
</dbReference>
<dbReference type="STRING" id="626937.HMPREF3293_00920"/>
<organism evidence="3 4">
    <name type="scientific">Christensenella minuta</name>
    <dbReference type="NCBI Taxonomy" id="626937"/>
    <lineage>
        <taxon>Bacteria</taxon>
        <taxon>Bacillati</taxon>
        <taxon>Bacillota</taxon>
        <taxon>Clostridia</taxon>
        <taxon>Christensenellales</taxon>
        <taxon>Christensenellaceae</taxon>
        <taxon>Christensenella</taxon>
    </lineage>
</organism>
<name>A0A136Q6F9_9FIRM</name>